<protein>
    <submittedName>
        <fullName evidence="1">Uncharacterized protein</fullName>
    </submittedName>
</protein>
<reference evidence="1" key="1">
    <citation type="submission" date="2021-11" db="EMBL/GenBank/DDBJ databases">
        <authorList>
            <consortium name="Genoscope - CEA"/>
            <person name="William W."/>
        </authorList>
    </citation>
    <scope>NUCLEOTIDE SEQUENCE</scope>
</reference>
<dbReference type="Proteomes" id="UP000789595">
    <property type="component" value="Unassembled WGS sequence"/>
</dbReference>
<organism evidence="1 2">
    <name type="scientific">Pelagomonas calceolata</name>
    <dbReference type="NCBI Taxonomy" id="35677"/>
    <lineage>
        <taxon>Eukaryota</taxon>
        <taxon>Sar</taxon>
        <taxon>Stramenopiles</taxon>
        <taxon>Ochrophyta</taxon>
        <taxon>Pelagophyceae</taxon>
        <taxon>Pelagomonadales</taxon>
        <taxon>Pelagomonadaceae</taxon>
        <taxon>Pelagomonas</taxon>
    </lineage>
</organism>
<comment type="caution">
    <text evidence="1">The sequence shown here is derived from an EMBL/GenBank/DDBJ whole genome shotgun (WGS) entry which is preliminary data.</text>
</comment>
<dbReference type="EMBL" id="CAKKNE010000002">
    <property type="protein sequence ID" value="CAH0368062.1"/>
    <property type="molecule type" value="Genomic_DNA"/>
</dbReference>
<keyword evidence="2" id="KW-1185">Reference proteome</keyword>
<evidence type="ECO:0000313" key="1">
    <source>
        <dbReference type="EMBL" id="CAH0368062.1"/>
    </source>
</evidence>
<sequence length="135" mass="14741">MAPRKRAASGRGPRAGALRLGRRLLLRSFGRGRRPGFAPKFLPANLPTIVPHDGHADRARDVEQLVVLFGLLLAPDVEAPPRGRAPQRGFREPRQHCVLVILGAGSALRQRVASTAWLPPVLTRQDDLNPTLTDV</sequence>
<name>A0A8J2WTV3_9STRA</name>
<accession>A0A8J2WTV3</accession>
<evidence type="ECO:0000313" key="2">
    <source>
        <dbReference type="Proteomes" id="UP000789595"/>
    </source>
</evidence>
<proteinExistence type="predicted"/>
<gene>
    <name evidence="1" type="ORF">PECAL_2P11100</name>
</gene>
<dbReference type="AlphaFoldDB" id="A0A8J2WTV3"/>